<protein>
    <recommendedName>
        <fullName evidence="2">diguanylate cyclase</fullName>
        <ecNumber evidence="2">2.7.7.65</ecNumber>
    </recommendedName>
</protein>
<evidence type="ECO:0000256" key="8">
    <source>
        <dbReference type="SAM" id="Phobius"/>
    </source>
</evidence>
<keyword evidence="6 8" id="KW-0472">Membrane</keyword>
<proteinExistence type="predicted"/>
<dbReference type="GO" id="GO:0000155">
    <property type="term" value="F:phosphorelay sensor kinase activity"/>
    <property type="evidence" value="ECO:0007669"/>
    <property type="project" value="InterPro"/>
</dbReference>
<dbReference type="InterPro" id="IPR029787">
    <property type="entry name" value="Nucleotide_cyclase"/>
</dbReference>
<feature type="domain" description="PAC" evidence="9">
    <location>
        <begin position="247"/>
        <end position="299"/>
    </location>
</feature>
<evidence type="ECO:0000259" key="9">
    <source>
        <dbReference type="PROSITE" id="PS50113"/>
    </source>
</evidence>
<sequence>MLALSQEWVQSWSRSARIIGMGVLMGLGAGASMELSIEVVQGVRFDLRLVMVSLSGIFGGPVAGLISGVIAALFRIQLGGAGVPVGIAVTAIAVGLGWAGFVLRRRFGLRPSLIAALSLTEAMMPALVVLMLPQEARNVAAGTVMLPFMALTGVAFSLAVIGIEHSRYRGWLTHLTKVALSQAPDFFYIKDRQGRIVLANDAAARVSGLAAGGDAVGLTDFDLTDADRAQVLFDAEQALFRTGVPIVDFEEDVPQADGSVRTMVTTKRPIFNADGSIAGLVGVTKDLTERLALERKVSDTRAELDVVLNEMSEGLARFDDAFRLVFSNANYRALFPLTGEARQPGAHIRDILKAVVETGEQVLDGLAAEDWIAAVIEKMDTGGEEQVKMYDGRWLLIRSTPLRAGGTVVIVSDISDLKEAERNLMAVAEQMRVLSITDALTGLHNRRDFDNGLAAHFETARREGFDLSVILFDIDRFKAYNDTYGHPAGDSCLKRVAASIRDNVKRPADLVARMGGEEFAVLLPNTSLSGAQKVADNIRGAIEGLSMPHSGAENGRVTISAGVAALDREGRIETGDQLVEKADRALYAAKANGRNQVVSAPLG</sequence>
<evidence type="ECO:0000256" key="2">
    <source>
        <dbReference type="ARBA" id="ARBA00012528"/>
    </source>
</evidence>
<dbReference type="GO" id="GO:0005886">
    <property type="term" value="C:plasma membrane"/>
    <property type="evidence" value="ECO:0007669"/>
    <property type="project" value="UniProtKB-SubCell"/>
</dbReference>
<feature type="transmembrane region" description="Helical" evidence="8">
    <location>
        <begin position="18"/>
        <end position="37"/>
    </location>
</feature>
<dbReference type="SMART" id="SM00267">
    <property type="entry name" value="GGDEF"/>
    <property type="match status" value="1"/>
</dbReference>
<dbReference type="InterPro" id="IPR000700">
    <property type="entry name" value="PAS-assoc_C"/>
</dbReference>
<feature type="transmembrane region" description="Helical" evidence="8">
    <location>
        <begin position="80"/>
        <end position="101"/>
    </location>
</feature>
<dbReference type="InterPro" id="IPR000014">
    <property type="entry name" value="PAS"/>
</dbReference>
<dbReference type="PROSITE" id="PS50887">
    <property type="entry name" value="GGDEF"/>
    <property type="match status" value="1"/>
</dbReference>
<dbReference type="Gene3D" id="1.10.1760.20">
    <property type="match status" value="1"/>
</dbReference>
<dbReference type="PATRIC" id="fig|429727.3.peg.2565"/>
<evidence type="ECO:0000313" key="11">
    <source>
        <dbReference type="EMBL" id="KKB08259.1"/>
    </source>
</evidence>
<evidence type="ECO:0000256" key="6">
    <source>
        <dbReference type="ARBA" id="ARBA00023136"/>
    </source>
</evidence>
<keyword evidence="12" id="KW-1185">Reference proteome</keyword>
<keyword evidence="5 8" id="KW-1133">Transmembrane helix</keyword>
<feature type="transmembrane region" description="Helical" evidence="8">
    <location>
        <begin position="113"/>
        <end position="132"/>
    </location>
</feature>
<dbReference type="GO" id="GO:1902201">
    <property type="term" value="P:negative regulation of bacterial-type flagellum-dependent cell motility"/>
    <property type="evidence" value="ECO:0007669"/>
    <property type="project" value="TreeGrafter"/>
</dbReference>
<dbReference type="Pfam" id="PF08448">
    <property type="entry name" value="PAS_4"/>
    <property type="match status" value="1"/>
</dbReference>
<dbReference type="EMBL" id="JZEY01000061">
    <property type="protein sequence ID" value="KKB08259.1"/>
    <property type="molecule type" value="Genomic_DNA"/>
</dbReference>
<dbReference type="CDD" id="cd01949">
    <property type="entry name" value="GGDEF"/>
    <property type="match status" value="1"/>
</dbReference>
<dbReference type="InterPro" id="IPR000160">
    <property type="entry name" value="GGDEF_dom"/>
</dbReference>
<dbReference type="SUPFAM" id="SSF55073">
    <property type="entry name" value="Nucleotide cyclase"/>
    <property type="match status" value="1"/>
</dbReference>
<evidence type="ECO:0000256" key="1">
    <source>
        <dbReference type="ARBA" id="ARBA00004651"/>
    </source>
</evidence>
<dbReference type="PROSITE" id="PS50113">
    <property type="entry name" value="PAC"/>
    <property type="match status" value="1"/>
</dbReference>
<dbReference type="CDD" id="cd00130">
    <property type="entry name" value="PAS"/>
    <property type="match status" value="1"/>
</dbReference>
<dbReference type="FunFam" id="3.30.70.270:FF:000001">
    <property type="entry name" value="Diguanylate cyclase domain protein"/>
    <property type="match status" value="1"/>
</dbReference>
<dbReference type="PANTHER" id="PTHR45138">
    <property type="entry name" value="REGULATORY COMPONENTS OF SENSORY TRANSDUCTION SYSTEM"/>
    <property type="match status" value="1"/>
</dbReference>
<dbReference type="Pfam" id="PF00990">
    <property type="entry name" value="GGDEF"/>
    <property type="match status" value="1"/>
</dbReference>
<comment type="catalytic activity">
    <reaction evidence="7">
        <text>2 GTP = 3',3'-c-di-GMP + 2 diphosphate</text>
        <dbReference type="Rhea" id="RHEA:24898"/>
        <dbReference type="ChEBI" id="CHEBI:33019"/>
        <dbReference type="ChEBI" id="CHEBI:37565"/>
        <dbReference type="ChEBI" id="CHEBI:58805"/>
        <dbReference type="EC" id="2.7.7.65"/>
    </reaction>
</comment>
<keyword evidence="4 8" id="KW-0812">Transmembrane</keyword>
<feature type="domain" description="GGDEF" evidence="10">
    <location>
        <begin position="465"/>
        <end position="602"/>
    </location>
</feature>
<feature type="transmembrane region" description="Helical" evidence="8">
    <location>
        <begin position="144"/>
        <end position="163"/>
    </location>
</feature>
<dbReference type="PANTHER" id="PTHR45138:SF9">
    <property type="entry name" value="DIGUANYLATE CYCLASE DGCM-RELATED"/>
    <property type="match status" value="1"/>
</dbReference>
<dbReference type="SMART" id="SM00091">
    <property type="entry name" value="PAS"/>
    <property type="match status" value="2"/>
</dbReference>
<organism evidence="11 12">
    <name type="scientific">Devosia chinhatensis</name>
    <dbReference type="NCBI Taxonomy" id="429727"/>
    <lineage>
        <taxon>Bacteria</taxon>
        <taxon>Pseudomonadati</taxon>
        <taxon>Pseudomonadota</taxon>
        <taxon>Alphaproteobacteria</taxon>
        <taxon>Hyphomicrobiales</taxon>
        <taxon>Devosiaceae</taxon>
        <taxon>Devosia</taxon>
    </lineage>
</organism>
<dbReference type="NCBIfam" id="TIGR00254">
    <property type="entry name" value="GGDEF"/>
    <property type="match status" value="1"/>
</dbReference>
<gene>
    <name evidence="11" type="ORF">VE26_12460</name>
</gene>
<feature type="transmembrane region" description="Helical" evidence="8">
    <location>
        <begin position="49"/>
        <end position="74"/>
    </location>
</feature>
<dbReference type="NCBIfam" id="TIGR00229">
    <property type="entry name" value="sensory_box"/>
    <property type="match status" value="1"/>
</dbReference>
<dbReference type="InterPro" id="IPR013656">
    <property type="entry name" value="PAS_4"/>
</dbReference>
<dbReference type="EC" id="2.7.7.65" evidence="2"/>
<dbReference type="GO" id="GO:0071555">
    <property type="term" value="P:cell wall organization"/>
    <property type="evidence" value="ECO:0007669"/>
    <property type="project" value="InterPro"/>
</dbReference>
<comment type="caution">
    <text evidence="11">The sequence shown here is derived from an EMBL/GenBank/DDBJ whole genome shotgun (WGS) entry which is preliminary data.</text>
</comment>
<dbReference type="Proteomes" id="UP000033649">
    <property type="component" value="Unassembled WGS sequence"/>
</dbReference>
<dbReference type="InterPro" id="IPR043128">
    <property type="entry name" value="Rev_trsase/Diguanyl_cyclase"/>
</dbReference>
<dbReference type="InterPro" id="IPR035965">
    <property type="entry name" value="PAS-like_dom_sf"/>
</dbReference>
<dbReference type="InterPro" id="IPR050469">
    <property type="entry name" value="Diguanylate_Cyclase"/>
</dbReference>
<evidence type="ECO:0000256" key="3">
    <source>
        <dbReference type="ARBA" id="ARBA00022475"/>
    </source>
</evidence>
<evidence type="ECO:0000256" key="7">
    <source>
        <dbReference type="ARBA" id="ARBA00034247"/>
    </source>
</evidence>
<dbReference type="InterPro" id="IPR011620">
    <property type="entry name" value="Sig_transdc_His_kinase_LytS_TM"/>
</dbReference>
<accession>A0A0F5FH87</accession>
<dbReference type="STRING" id="429727.VE26_12460"/>
<dbReference type="GO" id="GO:0052621">
    <property type="term" value="F:diguanylate cyclase activity"/>
    <property type="evidence" value="ECO:0007669"/>
    <property type="project" value="UniProtKB-EC"/>
</dbReference>
<keyword evidence="3" id="KW-1003">Cell membrane</keyword>
<reference evidence="11 12" key="1">
    <citation type="submission" date="2015-03" db="EMBL/GenBank/DDBJ databases">
        <authorList>
            <person name="Hassan Y."/>
            <person name="Lepp D."/>
            <person name="Li X.-Z."/>
            <person name="Zhou T."/>
        </authorList>
    </citation>
    <scope>NUCLEOTIDE SEQUENCE [LARGE SCALE GENOMIC DNA]</scope>
    <source>
        <strain evidence="11 12">IPL18</strain>
    </source>
</reference>
<dbReference type="SUPFAM" id="SSF55785">
    <property type="entry name" value="PYP-like sensor domain (PAS domain)"/>
    <property type="match status" value="2"/>
</dbReference>
<evidence type="ECO:0000313" key="12">
    <source>
        <dbReference type="Proteomes" id="UP000033649"/>
    </source>
</evidence>
<name>A0A0F5FH87_9HYPH</name>
<evidence type="ECO:0000259" key="10">
    <source>
        <dbReference type="PROSITE" id="PS50887"/>
    </source>
</evidence>
<dbReference type="AlphaFoldDB" id="A0A0F5FH87"/>
<evidence type="ECO:0000256" key="4">
    <source>
        <dbReference type="ARBA" id="ARBA00022692"/>
    </source>
</evidence>
<comment type="subcellular location">
    <subcellularLocation>
        <location evidence="1">Cell membrane</location>
        <topology evidence="1">Multi-pass membrane protein</topology>
    </subcellularLocation>
</comment>
<evidence type="ECO:0000256" key="5">
    <source>
        <dbReference type="ARBA" id="ARBA00022989"/>
    </source>
</evidence>
<dbReference type="GO" id="GO:0043709">
    <property type="term" value="P:cell adhesion involved in single-species biofilm formation"/>
    <property type="evidence" value="ECO:0007669"/>
    <property type="project" value="TreeGrafter"/>
</dbReference>
<dbReference type="Gene3D" id="3.30.450.20">
    <property type="entry name" value="PAS domain"/>
    <property type="match status" value="2"/>
</dbReference>
<dbReference type="Pfam" id="PF12860">
    <property type="entry name" value="PAS_7"/>
    <property type="match status" value="1"/>
</dbReference>
<dbReference type="Pfam" id="PF07694">
    <property type="entry name" value="5TM-5TMR_LYT"/>
    <property type="match status" value="1"/>
</dbReference>
<dbReference type="Gene3D" id="3.30.70.270">
    <property type="match status" value="1"/>
</dbReference>